<dbReference type="RefSeq" id="XP_026688157.1">
    <property type="nucleotide sequence ID" value="XM_026832356.1"/>
</dbReference>
<dbReference type="InterPro" id="IPR051825">
    <property type="entry name" value="SRCIN1"/>
</dbReference>
<dbReference type="STRING" id="121845.A0A3Q0JIC1"/>
<sequence>MDKHSSSSTASLPDNKSVSFEKSVSFSEDPPTNSPKQHSPQHTVDSKPSKPAIKSSTLPRTSSQERDRHKPVHLKPLVSTGSTGQYEPPHSLYRADLQLTPEMYNQLRGLQKKAKDLRQDMRNLRRMSQAQAHSTRESIKMI</sequence>
<dbReference type="AlphaFoldDB" id="A0A3Q0JIC1"/>
<gene>
    <name evidence="3" type="primary">LOC103521895</name>
</gene>
<feature type="compositionally biased region" description="Polar residues" evidence="1">
    <location>
        <begin position="30"/>
        <end position="43"/>
    </location>
</feature>
<dbReference type="PANTHER" id="PTHR22741">
    <property type="entry name" value="P140CAP/SNIP-RELATED"/>
    <property type="match status" value="1"/>
</dbReference>
<organism evidence="2 3">
    <name type="scientific">Diaphorina citri</name>
    <name type="common">Asian citrus psyllid</name>
    <dbReference type="NCBI Taxonomy" id="121845"/>
    <lineage>
        <taxon>Eukaryota</taxon>
        <taxon>Metazoa</taxon>
        <taxon>Ecdysozoa</taxon>
        <taxon>Arthropoda</taxon>
        <taxon>Hexapoda</taxon>
        <taxon>Insecta</taxon>
        <taxon>Pterygota</taxon>
        <taxon>Neoptera</taxon>
        <taxon>Paraneoptera</taxon>
        <taxon>Hemiptera</taxon>
        <taxon>Sternorrhyncha</taxon>
        <taxon>Psylloidea</taxon>
        <taxon>Psyllidae</taxon>
        <taxon>Diaphorininae</taxon>
        <taxon>Diaphorina</taxon>
    </lineage>
</organism>
<accession>A0A3Q0JIC1</accession>
<evidence type="ECO:0000313" key="3">
    <source>
        <dbReference type="RefSeq" id="XP_026688157.1"/>
    </source>
</evidence>
<name>A0A3Q0JIC1_DIACI</name>
<protein>
    <submittedName>
        <fullName evidence="3">Coiled-coil domain-containing protein AGAP005037-like</fullName>
    </submittedName>
</protein>
<feature type="region of interest" description="Disordered" evidence="1">
    <location>
        <begin position="1"/>
        <end position="89"/>
    </location>
</feature>
<reference evidence="3" key="1">
    <citation type="submission" date="2025-08" db="UniProtKB">
        <authorList>
            <consortium name="RefSeq"/>
        </authorList>
    </citation>
    <scope>IDENTIFICATION</scope>
</reference>
<dbReference type="GO" id="GO:0005737">
    <property type="term" value="C:cytoplasm"/>
    <property type="evidence" value="ECO:0007669"/>
    <property type="project" value="TreeGrafter"/>
</dbReference>
<dbReference type="PANTHER" id="PTHR22741:SF10">
    <property type="entry name" value="COILED-COIL DOMAIN-CONTAINING PROTEIN CG32809"/>
    <property type="match status" value="1"/>
</dbReference>
<dbReference type="KEGG" id="dci:103521895"/>
<dbReference type="PaxDb" id="121845-A0A3Q0JIC1"/>
<evidence type="ECO:0000256" key="1">
    <source>
        <dbReference type="SAM" id="MobiDB-lite"/>
    </source>
</evidence>
<dbReference type="Proteomes" id="UP000079169">
    <property type="component" value="Unplaced"/>
</dbReference>
<keyword evidence="2" id="KW-1185">Reference proteome</keyword>
<evidence type="ECO:0000313" key="2">
    <source>
        <dbReference type="Proteomes" id="UP000079169"/>
    </source>
</evidence>
<feature type="compositionally biased region" description="Polar residues" evidence="1">
    <location>
        <begin position="1"/>
        <end position="14"/>
    </location>
</feature>
<proteinExistence type="predicted"/>
<feature type="compositionally biased region" description="Low complexity" evidence="1">
    <location>
        <begin position="16"/>
        <end position="28"/>
    </location>
</feature>
<dbReference type="GeneID" id="103521895"/>